<dbReference type="SMART" id="SM01005">
    <property type="entry name" value="Ala_racemase_C"/>
    <property type="match status" value="1"/>
</dbReference>
<dbReference type="STRING" id="504.KKKWG1_0414"/>
<keyword evidence="3 5" id="KW-0663">Pyridoxal phosphate</keyword>
<proteinExistence type="inferred from homology"/>
<dbReference type="EMBL" id="AFHS01000072">
    <property type="protein sequence ID" value="EGK06788.1"/>
    <property type="molecule type" value="Genomic_DNA"/>
</dbReference>
<dbReference type="Pfam" id="PF01168">
    <property type="entry name" value="Ala_racemase_N"/>
    <property type="match status" value="1"/>
</dbReference>
<evidence type="ECO:0000313" key="11">
    <source>
        <dbReference type="Proteomes" id="UP000004207"/>
    </source>
</evidence>
<dbReference type="HAMAP" id="MF_01201">
    <property type="entry name" value="Ala_racemase"/>
    <property type="match status" value="1"/>
</dbReference>
<evidence type="ECO:0000256" key="6">
    <source>
        <dbReference type="PIRSR" id="PIRSR600821-50"/>
    </source>
</evidence>
<dbReference type="InterPro" id="IPR029066">
    <property type="entry name" value="PLP-binding_barrel"/>
</dbReference>
<comment type="catalytic activity">
    <reaction evidence="1 5">
        <text>L-alanine = D-alanine</text>
        <dbReference type="Rhea" id="RHEA:20249"/>
        <dbReference type="ChEBI" id="CHEBI:57416"/>
        <dbReference type="ChEBI" id="CHEBI:57972"/>
        <dbReference type="EC" id="5.1.1.1"/>
    </reaction>
</comment>
<evidence type="ECO:0000256" key="7">
    <source>
        <dbReference type="PIRSR" id="PIRSR600821-52"/>
    </source>
</evidence>
<dbReference type="InterPro" id="IPR011079">
    <property type="entry name" value="Ala_racemase_C"/>
</dbReference>
<sequence>MYEYRKPRILVGFMLFRQVFYLFFLRFNRYIIRLFNKAACTETTMRPLVCEIRLEHLRHNYRILKEKHGGKLLAVVKANAYGHGAVRCALALHDIADGFAVAFLEEAIELRENGITKPIVLLEGAFDAQEYHLIEQWNLWTVVHNQVQLEDLLAHDWKQSATVWLKMDSGMHRAGFFPHHYAAAYTALSQSNKVGKIVKMSHFACADDAERGMTEIQIEAFDLACADLAGESSLANSAAILAYPEAHRDWGRAGIALYGISPFTDRAGCFDADLKPVMRLVSKVFAERVLQPHEPIGYGATFYTKRSTRVGVVACGYADGYPRATANDTPVAINGIRSRLIGRVSMDMITVELTDSHAGLGSEVELFGDVVNVNEVARAAGTISYEITCNIKRATRVYR</sequence>
<keyword evidence="11" id="KW-1185">Reference proteome</keyword>
<keyword evidence="8" id="KW-0472">Membrane</keyword>
<evidence type="ECO:0000256" key="1">
    <source>
        <dbReference type="ARBA" id="ARBA00000316"/>
    </source>
</evidence>
<dbReference type="Proteomes" id="UP000004207">
    <property type="component" value="Unassembled WGS sequence"/>
</dbReference>
<dbReference type="PRINTS" id="PR00992">
    <property type="entry name" value="ALARACEMASE"/>
</dbReference>
<feature type="binding site" evidence="5 7">
    <location>
        <position position="173"/>
    </location>
    <ligand>
        <name>substrate</name>
    </ligand>
</feature>
<evidence type="ECO:0000313" key="10">
    <source>
        <dbReference type="EMBL" id="EGK06788.1"/>
    </source>
</evidence>
<protein>
    <recommendedName>
        <fullName evidence="5">Alanine racemase</fullName>
        <ecNumber evidence="5">5.1.1.1</ecNumber>
    </recommendedName>
</protein>
<dbReference type="InterPro" id="IPR000821">
    <property type="entry name" value="Ala_racemase"/>
</dbReference>
<comment type="pathway">
    <text evidence="5">Amino-acid biosynthesis; D-alanine biosynthesis; D-alanine from L-alanine: step 1/1.</text>
</comment>
<comment type="similarity">
    <text evidence="5">Belongs to the alanine racemase family.</text>
</comment>
<dbReference type="EC" id="5.1.1.1" evidence="5"/>
<dbReference type="eggNOG" id="COG0787">
    <property type="taxonomic scope" value="Bacteria"/>
</dbReference>
<dbReference type="UniPathway" id="UPA00042">
    <property type="reaction ID" value="UER00497"/>
</dbReference>
<dbReference type="HOGENOM" id="CLU_028393_1_0_4"/>
<dbReference type="GO" id="GO:0005829">
    <property type="term" value="C:cytosol"/>
    <property type="evidence" value="ECO:0007669"/>
    <property type="project" value="TreeGrafter"/>
</dbReference>
<gene>
    <name evidence="10" type="primary">alr</name>
    <name evidence="10" type="ORF">HMPREF0476_2082</name>
</gene>
<feature type="binding site" evidence="5 7">
    <location>
        <position position="346"/>
    </location>
    <ligand>
        <name>substrate</name>
    </ligand>
</feature>
<dbReference type="InterPro" id="IPR001608">
    <property type="entry name" value="Ala_racemase_N"/>
</dbReference>
<feature type="domain" description="Alanine racemase C-terminal" evidence="9">
    <location>
        <begin position="277"/>
        <end position="399"/>
    </location>
</feature>
<comment type="function">
    <text evidence="5">Catalyzes the interconversion of L-alanine and D-alanine. May also act on other amino acids.</text>
</comment>
<evidence type="ECO:0000256" key="4">
    <source>
        <dbReference type="ARBA" id="ARBA00023235"/>
    </source>
</evidence>
<dbReference type="Pfam" id="PF00842">
    <property type="entry name" value="Ala_racemase_C"/>
    <property type="match status" value="1"/>
</dbReference>
<dbReference type="PANTHER" id="PTHR30511:SF0">
    <property type="entry name" value="ALANINE RACEMASE, CATABOLIC-RELATED"/>
    <property type="match status" value="1"/>
</dbReference>
<reference evidence="10 11" key="1">
    <citation type="submission" date="2011-04" db="EMBL/GenBank/DDBJ databases">
        <authorList>
            <person name="Muzny D."/>
            <person name="Qin X."/>
            <person name="Deng J."/>
            <person name="Jiang H."/>
            <person name="Liu Y."/>
            <person name="Qu J."/>
            <person name="Song X.-Z."/>
            <person name="Zhang L."/>
            <person name="Thornton R."/>
            <person name="Coyle M."/>
            <person name="Francisco L."/>
            <person name="Jackson L."/>
            <person name="Javaid M."/>
            <person name="Korchina V."/>
            <person name="Kovar C."/>
            <person name="Mata R."/>
            <person name="Mathew T."/>
            <person name="Ngo R."/>
            <person name="Nguyen L."/>
            <person name="Nguyen N."/>
            <person name="Okwuonu G."/>
            <person name="Ongeri F."/>
            <person name="Pham C."/>
            <person name="Simmons D."/>
            <person name="Wilczek-Boney K."/>
            <person name="Hale W."/>
            <person name="Jakkamsetti A."/>
            <person name="Pham P."/>
            <person name="Ruth R."/>
            <person name="San Lucas F."/>
            <person name="Warren J."/>
            <person name="Zhang J."/>
            <person name="Zhao Z."/>
            <person name="Zhou C."/>
            <person name="Zhu D."/>
            <person name="Lee S."/>
            <person name="Bess C."/>
            <person name="Blankenburg K."/>
            <person name="Forbes L."/>
            <person name="Fu Q."/>
            <person name="Gubbala S."/>
            <person name="Hirani K."/>
            <person name="Jayaseelan J.C."/>
            <person name="Lara F."/>
            <person name="Munidasa M."/>
            <person name="Palculict T."/>
            <person name="Patil S."/>
            <person name="Pu L.-L."/>
            <person name="Saada N."/>
            <person name="Tang L."/>
            <person name="Weissenberger G."/>
            <person name="Zhu Y."/>
            <person name="Hemphill L."/>
            <person name="Shang Y."/>
            <person name="Youmans B."/>
            <person name="Ayvaz T."/>
            <person name="Ross M."/>
            <person name="Santibanez J."/>
            <person name="Aqrawi P."/>
            <person name="Gross S."/>
            <person name="Joshi V."/>
            <person name="Fowler G."/>
            <person name="Nazareth L."/>
            <person name="Reid J."/>
            <person name="Worley K."/>
            <person name="Petrosino J."/>
            <person name="Highlander S."/>
            <person name="Gibbs R."/>
        </authorList>
    </citation>
    <scope>NUCLEOTIDE SEQUENCE [LARGE SCALE GENOMIC DNA]</scope>
    <source>
        <strain evidence="10 11">ATCC 23330</strain>
    </source>
</reference>
<feature type="active site" description="Proton acceptor; specific for D-alanine" evidence="5">
    <location>
        <position position="77"/>
    </location>
</feature>
<comment type="caution">
    <text evidence="10">The sequence shown here is derived from an EMBL/GenBank/DDBJ whole genome shotgun (WGS) entry which is preliminary data.</text>
</comment>
<organism evidence="10 11">
    <name type="scientific">Kingella kingae ATCC 23330</name>
    <dbReference type="NCBI Taxonomy" id="887327"/>
    <lineage>
        <taxon>Bacteria</taxon>
        <taxon>Pseudomonadati</taxon>
        <taxon>Pseudomonadota</taxon>
        <taxon>Betaproteobacteria</taxon>
        <taxon>Neisseriales</taxon>
        <taxon>Neisseriaceae</taxon>
        <taxon>Kingella</taxon>
    </lineage>
</organism>
<dbReference type="InterPro" id="IPR009006">
    <property type="entry name" value="Ala_racemase/Decarboxylase_C"/>
</dbReference>
<dbReference type="PROSITE" id="PS00395">
    <property type="entry name" value="ALANINE_RACEMASE"/>
    <property type="match status" value="1"/>
</dbReference>
<dbReference type="NCBIfam" id="TIGR00492">
    <property type="entry name" value="alr"/>
    <property type="match status" value="1"/>
</dbReference>
<dbReference type="Gene3D" id="2.40.37.10">
    <property type="entry name" value="Lyase, Ornithine Decarboxylase, Chain A, domain 1"/>
    <property type="match status" value="1"/>
</dbReference>
<dbReference type="FunFam" id="3.20.20.10:FF:000002">
    <property type="entry name" value="Alanine racemase"/>
    <property type="match status" value="1"/>
</dbReference>
<dbReference type="GO" id="GO:0030632">
    <property type="term" value="P:D-alanine biosynthetic process"/>
    <property type="evidence" value="ECO:0007669"/>
    <property type="project" value="UniProtKB-UniRule"/>
</dbReference>
<name>F5SA49_KINKI</name>
<dbReference type="SUPFAM" id="SSF51419">
    <property type="entry name" value="PLP-binding barrel"/>
    <property type="match status" value="1"/>
</dbReference>
<accession>F5SA49</accession>
<keyword evidence="8" id="KW-0812">Transmembrane</keyword>
<feature type="active site" description="Proton acceptor; specific for L-alanine" evidence="5">
    <location>
        <position position="298"/>
    </location>
</feature>
<dbReference type="CDD" id="cd06827">
    <property type="entry name" value="PLPDE_III_AR_proteobact"/>
    <property type="match status" value="1"/>
</dbReference>
<evidence type="ECO:0000256" key="3">
    <source>
        <dbReference type="ARBA" id="ARBA00022898"/>
    </source>
</evidence>
<evidence type="ECO:0000256" key="5">
    <source>
        <dbReference type="HAMAP-Rule" id="MF_01201"/>
    </source>
</evidence>
<dbReference type="InterPro" id="IPR020622">
    <property type="entry name" value="Ala_racemase_pyridoxalP-BS"/>
</dbReference>
<dbReference type="PANTHER" id="PTHR30511">
    <property type="entry name" value="ALANINE RACEMASE"/>
    <property type="match status" value="1"/>
</dbReference>
<evidence type="ECO:0000256" key="8">
    <source>
        <dbReference type="SAM" id="Phobius"/>
    </source>
</evidence>
<feature type="transmembrane region" description="Helical" evidence="8">
    <location>
        <begin position="9"/>
        <end position="27"/>
    </location>
</feature>
<dbReference type="Gene3D" id="3.20.20.10">
    <property type="entry name" value="Alanine racemase"/>
    <property type="match status" value="1"/>
</dbReference>
<dbReference type="GO" id="GO:0008784">
    <property type="term" value="F:alanine racemase activity"/>
    <property type="evidence" value="ECO:0007669"/>
    <property type="project" value="UniProtKB-UniRule"/>
</dbReference>
<dbReference type="SUPFAM" id="SSF50621">
    <property type="entry name" value="Alanine racemase C-terminal domain-like"/>
    <property type="match status" value="1"/>
</dbReference>
<dbReference type="AlphaFoldDB" id="F5SA49"/>
<comment type="cofactor">
    <cofactor evidence="2 5 6">
        <name>pyridoxal 5'-phosphate</name>
        <dbReference type="ChEBI" id="CHEBI:597326"/>
    </cofactor>
</comment>
<evidence type="ECO:0000259" key="9">
    <source>
        <dbReference type="SMART" id="SM01005"/>
    </source>
</evidence>
<keyword evidence="8" id="KW-1133">Transmembrane helix</keyword>
<feature type="modified residue" description="N6-(pyridoxal phosphate)lysine" evidence="5 6">
    <location>
        <position position="77"/>
    </location>
</feature>
<dbReference type="GO" id="GO:0030170">
    <property type="term" value="F:pyridoxal phosphate binding"/>
    <property type="evidence" value="ECO:0007669"/>
    <property type="project" value="UniProtKB-UniRule"/>
</dbReference>
<keyword evidence="4 5" id="KW-0413">Isomerase</keyword>
<evidence type="ECO:0000256" key="2">
    <source>
        <dbReference type="ARBA" id="ARBA00001933"/>
    </source>
</evidence>